<dbReference type="RefSeq" id="WP_098659891.1">
    <property type="nucleotide sequence ID" value="NZ_NVDQ01000006.1"/>
</dbReference>
<name>A0A9X7G9Z2_BACCE</name>
<sequence>MFYATIRNRRNVYFTEYKHDQQYDVFTTKPNYFYGSQFNHVNTSCVGYEAEWSKEPEVQIPKPDSDKF</sequence>
<dbReference type="EMBL" id="NVDQ01000006">
    <property type="protein sequence ID" value="PFV11547.1"/>
    <property type="molecule type" value="Genomic_DNA"/>
</dbReference>
<reference evidence="1 2" key="1">
    <citation type="submission" date="2017-09" db="EMBL/GenBank/DDBJ databases">
        <title>Large-scale bioinformatics analysis of Bacillus genomes uncovers conserved roles of natural products in bacterial physiology.</title>
        <authorList>
            <consortium name="Agbiome Team Llc"/>
            <person name="Bleich R.M."/>
            <person name="Grubbs K.J."/>
            <person name="Santa Maria K.C."/>
            <person name="Allen S.E."/>
            <person name="Farag S."/>
            <person name="Shank E.A."/>
            <person name="Bowers A."/>
        </authorList>
    </citation>
    <scope>NUCLEOTIDE SEQUENCE [LARGE SCALE GENOMIC DNA]</scope>
    <source>
        <strain evidence="1 2">AFS060282</strain>
    </source>
</reference>
<proteinExistence type="predicted"/>
<comment type="caution">
    <text evidence="1">The sequence shown here is derived from an EMBL/GenBank/DDBJ whole genome shotgun (WGS) entry which is preliminary data.</text>
</comment>
<dbReference type="AlphaFoldDB" id="A0A9X7G9Z2"/>
<organism evidence="1 2">
    <name type="scientific">Bacillus cereus</name>
    <dbReference type="NCBI Taxonomy" id="1396"/>
    <lineage>
        <taxon>Bacteria</taxon>
        <taxon>Bacillati</taxon>
        <taxon>Bacillota</taxon>
        <taxon>Bacilli</taxon>
        <taxon>Bacillales</taxon>
        <taxon>Bacillaceae</taxon>
        <taxon>Bacillus</taxon>
        <taxon>Bacillus cereus group</taxon>
    </lineage>
</organism>
<dbReference type="Proteomes" id="UP000226257">
    <property type="component" value="Unassembled WGS sequence"/>
</dbReference>
<protein>
    <submittedName>
        <fullName evidence="1">Uncharacterized protein</fullName>
    </submittedName>
</protein>
<evidence type="ECO:0000313" key="1">
    <source>
        <dbReference type="EMBL" id="PFV11547.1"/>
    </source>
</evidence>
<accession>A0A9X7G9Z2</accession>
<gene>
    <name evidence="1" type="ORF">COK98_01085</name>
</gene>
<evidence type="ECO:0000313" key="2">
    <source>
        <dbReference type="Proteomes" id="UP000226257"/>
    </source>
</evidence>